<feature type="signal peptide" evidence="1">
    <location>
        <begin position="1"/>
        <end position="20"/>
    </location>
</feature>
<comment type="caution">
    <text evidence="2">The sequence shown here is derived from an EMBL/GenBank/DDBJ whole genome shotgun (WGS) entry which is preliminary data.</text>
</comment>
<keyword evidence="3" id="KW-1185">Reference proteome</keyword>
<evidence type="ECO:0000313" key="2">
    <source>
        <dbReference type="EMBL" id="CAF9911953.1"/>
    </source>
</evidence>
<sequence>MISHVLAVLLPIAFASAAKASTDETADCEFSNGTLNVYQHPNVSSSYSIPAVVSTGSTVMNSTTKTWQIINSIGNVSDSSNLLDPQAEQLSQFIFLDTSSTINQTSASSPLPFAGCSFTFALPSSYIGKISNDGSCGNIFGQSCLNEIMQIAQDNTAAIPPAVASMKLIDVCDTVSESITNYIATSSKVCSKNGPSIEVSQGINFSYASTDNCTNPTTYLPIQLFEQYEPFKQGNYTIYDQWTKTNTPILLALFSNGTTLNGADGNYAQTYLTCTSPKNVTAGSHDPTSVADHSAVVDLRSVVGFALAINALVFLML</sequence>
<proteinExistence type="predicted"/>
<evidence type="ECO:0000313" key="3">
    <source>
        <dbReference type="Proteomes" id="UP000664203"/>
    </source>
</evidence>
<dbReference type="Proteomes" id="UP000664203">
    <property type="component" value="Unassembled WGS sequence"/>
</dbReference>
<gene>
    <name evidence="2" type="ORF">ALECFALPRED_007781</name>
</gene>
<reference evidence="2" key="1">
    <citation type="submission" date="2021-03" db="EMBL/GenBank/DDBJ databases">
        <authorList>
            <person name="Tagirdzhanova G."/>
        </authorList>
    </citation>
    <scope>NUCLEOTIDE SEQUENCE</scope>
</reference>
<organism evidence="2 3">
    <name type="scientific">Alectoria fallacina</name>
    <dbReference type="NCBI Taxonomy" id="1903189"/>
    <lineage>
        <taxon>Eukaryota</taxon>
        <taxon>Fungi</taxon>
        <taxon>Dikarya</taxon>
        <taxon>Ascomycota</taxon>
        <taxon>Pezizomycotina</taxon>
        <taxon>Lecanoromycetes</taxon>
        <taxon>OSLEUM clade</taxon>
        <taxon>Lecanoromycetidae</taxon>
        <taxon>Lecanorales</taxon>
        <taxon>Lecanorineae</taxon>
        <taxon>Parmeliaceae</taxon>
        <taxon>Alectoria</taxon>
    </lineage>
</organism>
<keyword evidence="1" id="KW-0732">Signal</keyword>
<dbReference type="EMBL" id="CAJPDR010000052">
    <property type="protein sequence ID" value="CAF9911953.1"/>
    <property type="molecule type" value="Genomic_DNA"/>
</dbReference>
<accession>A0A8H3EX92</accession>
<evidence type="ECO:0000256" key="1">
    <source>
        <dbReference type="SAM" id="SignalP"/>
    </source>
</evidence>
<dbReference type="AlphaFoldDB" id="A0A8H3EX92"/>
<protein>
    <submittedName>
        <fullName evidence="2">Uncharacterized protein</fullName>
    </submittedName>
</protein>
<name>A0A8H3EX92_9LECA</name>
<feature type="chain" id="PRO_5034442590" evidence="1">
    <location>
        <begin position="21"/>
        <end position="317"/>
    </location>
</feature>
<dbReference type="OrthoDB" id="5317780at2759"/>